<evidence type="ECO:0000313" key="1">
    <source>
        <dbReference type="EMBL" id="KAF8703256.1"/>
    </source>
</evidence>
<gene>
    <name evidence="1" type="ORF">HU200_032047</name>
</gene>
<evidence type="ECO:0000313" key="2">
    <source>
        <dbReference type="Proteomes" id="UP000636709"/>
    </source>
</evidence>
<proteinExistence type="predicted"/>
<keyword evidence="2" id="KW-1185">Reference proteome</keyword>
<protein>
    <submittedName>
        <fullName evidence="1">Uncharacterized protein</fullName>
    </submittedName>
</protein>
<dbReference type="EMBL" id="JACEFO010001778">
    <property type="protein sequence ID" value="KAF8703256.1"/>
    <property type="molecule type" value="Genomic_DNA"/>
</dbReference>
<accession>A0A835BN96</accession>
<reference evidence="1" key="1">
    <citation type="submission" date="2020-07" db="EMBL/GenBank/DDBJ databases">
        <title>Genome sequence and genetic diversity analysis of an under-domesticated orphan crop, white fonio (Digitaria exilis).</title>
        <authorList>
            <person name="Bennetzen J.L."/>
            <person name="Chen S."/>
            <person name="Ma X."/>
            <person name="Wang X."/>
            <person name="Yssel A.E.J."/>
            <person name="Chaluvadi S.R."/>
            <person name="Johnson M."/>
            <person name="Gangashetty P."/>
            <person name="Hamidou F."/>
            <person name="Sanogo M.D."/>
            <person name="Zwaenepoel A."/>
            <person name="Wallace J."/>
            <person name="Van De Peer Y."/>
            <person name="Van Deynze A."/>
        </authorList>
    </citation>
    <scope>NUCLEOTIDE SEQUENCE</scope>
    <source>
        <tissue evidence="1">Leaves</tissue>
    </source>
</reference>
<comment type="caution">
    <text evidence="1">The sequence shown here is derived from an EMBL/GenBank/DDBJ whole genome shotgun (WGS) entry which is preliminary data.</text>
</comment>
<sequence>MGNTPHFGMIAGF</sequence>
<organism evidence="1 2">
    <name type="scientific">Digitaria exilis</name>
    <dbReference type="NCBI Taxonomy" id="1010633"/>
    <lineage>
        <taxon>Eukaryota</taxon>
        <taxon>Viridiplantae</taxon>
        <taxon>Streptophyta</taxon>
        <taxon>Embryophyta</taxon>
        <taxon>Tracheophyta</taxon>
        <taxon>Spermatophyta</taxon>
        <taxon>Magnoliopsida</taxon>
        <taxon>Liliopsida</taxon>
        <taxon>Poales</taxon>
        <taxon>Poaceae</taxon>
        <taxon>PACMAD clade</taxon>
        <taxon>Panicoideae</taxon>
        <taxon>Panicodae</taxon>
        <taxon>Paniceae</taxon>
        <taxon>Anthephorinae</taxon>
        <taxon>Digitaria</taxon>
    </lineage>
</organism>
<name>A0A835BN96_9POAL</name>
<dbReference type="Proteomes" id="UP000636709">
    <property type="component" value="Unassembled WGS sequence"/>
</dbReference>